<comment type="caution">
    <text evidence="2">The sequence shown here is derived from an EMBL/GenBank/DDBJ whole genome shotgun (WGS) entry which is preliminary data.</text>
</comment>
<name>A0A8J5XIW7_DIALT</name>
<gene>
    <name evidence="2" type="ORF">KFE25_001053</name>
</gene>
<dbReference type="Proteomes" id="UP000751190">
    <property type="component" value="Unassembled WGS sequence"/>
</dbReference>
<keyword evidence="3" id="KW-1185">Reference proteome</keyword>
<dbReference type="EMBL" id="JAGTXO010000025">
    <property type="protein sequence ID" value="KAG8461449.1"/>
    <property type="molecule type" value="Genomic_DNA"/>
</dbReference>
<reference evidence="2" key="1">
    <citation type="submission" date="2021-05" db="EMBL/GenBank/DDBJ databases">
        <title>The genome of the haptophyte Pavlova lutheri (Diacronema luteri, Pavlovales) - a model for lipid biosynthesis in eukaryotic algae.</title>
        <authorList>
            <person name="Hulatt C.J."/>
            <person name="Posewitz M.C."/>
        </authorList>
    </citation>
    <scope>NUCLEOTIDE SEQUENCE</scope>
    <source>
        <strain evidence="2">NIVA-4/92</strain>
    </source>
</reference>
<evidence type="ECO:0008006" key="4">
    <source>
        <dbReference type="Google" id="ProtNLM"/>
    </source>
</evidence>
<accession>A0A8J5XIW7</accession>
<proteinExistence type="predicted"/>
<protein>
    <recommendedName>
        <fullName evidence="4">F-box domain-containing protein</fullName>
    </recommendedName>
</protein>
<feature type="region of interest" description="Disordered" evidence="1">
    <location>
        <begin position="93"/>
        <end position="114"/>
    </location>
</feature>
<evidence type="ECO:0000313" key="2">
    <source>
        <dbReference type="EMBL" id="KAG8461449.1"/>
    </source>
</evidence>
<organism evidence="2 3">
    <name type="scientific">Diacronema lutheri</name>
    <name type="common">Unicellular marine alga</name>
    <name type="synonym">Monochrysis lutheri</name>
    <dbReference type="NCBI Taxonomy" id="2081491"/>
    <lineage>
        <taxon>Eukaryota</taxon>
        <taxon>Haptista</taxon>
        <taxon>Haptophyta</taxon>
        <taxon>Pavlovophyceae</taxon>
        <taxon>Pavlovales</taxon>
        <taxon>Pavlovaceae</taxon>
        <taxon>Diacronema</taxon>
    </lineage>
</organism>
<dbReference type="AlphaFoldDB" id="A0A8J5XIW7"/>
<evidence type="ECO:0000256" key="1">
    <source>
        <dbReference type="SAM" id="MobiDB-lite"/>
    </source>
</evidence>
<evidence type="ECO:0000313" key="3">
    <source>
        <dbReference type="Proteomes" id="UP000751190"/>
    </source>
</evidence>
<sequence>MLLATQDTTRLVVDLVDEDDALALALTCRTLRDAWAREHNCVWDAAALAEATEHGHAHVAAWAHAAGAPDQSVVYEAPALWGGLSAAVQRLMRADESDEDDDGRESEGEASHARAAQLARLIGLASASASRSGAR</sequence>